<evidence type="ECO:0000313" key="2">
    <source>
        <dbReference type="Proteomes" id="UP000092154"/>
    </source>
</evidence>
<keyword evidence="2" id="KW-1185">Reference proteome</keyword>
<dbReference type="InParanoid" id="A0A1B7MMT9"/>
<reference evidence="1 2" key="1">
    <citation type="submission" date="2016-06" db="EMBL/GenBank/DDBJ databases">
        <title>Comparative genomics of the ectomycorrhizal sister species Rhizopogon vinicolor and Rhizopogon vesiculosus (Basidiomycota: Boletales) reveals a divergence of the mating type B locus.</title>
        <authorList>
            <consortium name="DOE Joint Genome Institute"/>
            <person name="Mujic A.B."/>
            <person name="Kuo A."/>
            <person name="Tritt A."/>
            <person name="Lipzen A."/>
            <person name="Chen C."/>
            <person name="Johnson J."/>
            <person name="Sharma A."/>
            <person name="Barry K."/>
            <person name="Grigoriev I.V."/>
            <person name="Spatafora J.W."/>
        </authorList>
    </citation>
    <scope>NUCLEOTIDE SEQUENCE [LARGE SCALE GENOMIC DNA]</scope>
    <source>
        <strain evidence="1 2">AM-OR11-026</strain>
    </source>
</reference>
<dbReference type="Proteomes" id="UP000092154">
    <property type="component" value="Unassembled WGS sequence"/>
</dbReference>
<dbReference type="PANTHER" id="PTHR35871:SF1">
    <property type="entry name" value="CXC1-LIKE CYSTEINE CLUSTER ASSOCIATED WITH KDZ TRANSPOSASES DOMAIN-CONTAINING PROTEIN"/>
    <property type="match status" value="1"/>
</dbReference>
<dbReference type="OrthoDB" id="2449121at2759"/>
<dbReference type="EMBL" id="KV448686">
    <property type="protein sequence ID" value="OAX33907.1"/>
    <property type="molecule type" value="Genomic_DNA"/>
</dbReference>
<proteinExistence type="predicted"/>
<protein>
    <recommendedName>
        <fullName evidence="3">Tc1-like transposase DDE domain-containing protein</fullName>
    </recommendedName>
</protein>
<evidence type="ECO:0008006" key="3">
    <source>
        <dbReference type="Google" id="ProtNLM"/>
    </source>
</evidence>
<accession>A0A1B7MMT9</accession>
<gene>
    <name evidence="1" type="ORF">K503DRAFT_869249</name>
</gene>
<dbReference type="STRING" id="1314800.A0A1B7MMT9"/>
<dbReference type="InterPro" id="IPR036397">
    <property type="entry name" value="RNaseH_sf"/>
</dbReference>
<dbReference type="AlphaFoldDB" id="A0A1B7MMT9"/>
<dbReference type="PANTHER" id="PTHR35871">
    <property type="entry name" value="EXPRESSED PROTEIN"/>
    <property type="match status" value="1"/>
</dbReference>
<dbReference type="Gene3D" id="3.30.420.10">
    <property type="entry name" value="Ribonuclease H-like superfamily/Ribonuclease H"/>
    <property type="match status" value="1"/>
</dbReference>
<organism evidence="1 2">
    <name type="scientific">Rhizopogon vinicolor AM-OR11-026</name>
    <dbReference type="NCBI Taxonomy" id="1314800"/>
    <lineage>
        <taxon>Eukaryota</taxon>
        <taxon>Fungi</taxon>
        <taxon>Dikarya</taxon>
        <taxon>Basidiomycota</taxon>
        <taxon>Agaricomycotina</taxon>
        <taxon>Agaricomycetes</taxon>
        <taxon>Agaricomycetidae</taxon>
        <taxon>Boletales</taxon>
        <taxon>Suillineae</taxon>
        <taxon>Rhizopogonaceae</taxon>
        <taxon>Rhizopogon</taxon>
    </lineage>
</organism>
<dbReference type="GO" id="GO:0003676">
    <property type="term" value="F:nucleic acid binding"/>
    <property type="evidence" value="ECO:0007669"/>
    <property type="project" value="InterPro"/>
</dbReference>
<name>A0A1B7MMT9_9AGAM</name>
<sequence>MTPVSMAPPVADSQLSAGLARGVEGVGGGAGGARTKDLAKGGKALPLSQVNQPLLIRNFATLRLKGKGRIAASLEIVYQWREEKSAYFARKIRAPWESTNCCMAHLLSQQEDFMNQPSMLETLIKKAGYECIFLPKFHCELNTIEMYWGWCKYRYREVPKKTFEDAKRCAEEQFDACPTEVIRRFIKRSWSFMSAYRLGHRKSTGMGSAEAKEHRQVSQRAMMSIEVAVLG</sequence>
<evidence type="ECO:0000313" key="1">
    <source>
        <dbReference type="EMBL" id="OAX33907.1"/>
    </source>
</evidence>